<dbReference type="GO" id="GO:0016020">
    <property type="term" value="C:membrane"/>
    <property type="evidence" value="ECO:0007669"/>
    <property type="project" value="TreeGrafter"/>
</dbReference>
<name>A0A5A4LHT2_PSEAI</name>
<dbReference type="Pfam" id="PF00561">
    <property type="entry name" value="Abhydrolase_1"/>
    <property type="match status" value="1"/>
</dbReference>
<protein>
    <submittedName>
        <fullName evidence="2">Fluoroacetate dehalogenase</fullName>
    </submittedName>
</protein>
<dbReference type="AlphaFoldDB" id="A0A5A4LHT2"/>
<evidence type="ECO:0000259" key="1">
    <source>
        <dbReference type="Pfam" id="PF00561"/>
    </source>
</evidence>
<dbReference type="PRINTS" id="PR00111">
    <property type="entry name" value="ABHYDROLASE"/>
</dbReference>
<dbReference type="InterPro" id="IPR029058">
    <property type="entry name" value="AB_hydrolase_fold"/>
</dbReference>
<dbReference type="PRINTS" id="PR00412">
    <property type="entry name" value="EPOXHYDRLASE"/>
</dbReference>
<sequence>MFEGFERRLVDVGDVTINCVVGGSGPALLLLHGFPQNLHMWARVAPLLANEYTVVCADLRGYGGSSMPVGAPDHANYSFRAMASDQRELMRTLGFERFHLVGHDRGGRTGHRMALDHPDSVLSLAVLDIIPTYVMFEEVDRFVARAYWHWYFLQQPAPYPEKVIGADPDTFYEGCLFGWGATGADGFDPEQLEEYRKQWRDPAAIHGSCCDYRAGGTIDFELDHGDLGRQVQCPALVFSGSAGLMHSLFEMQVVWAPRLANMRFASLPGGHFFVDRFPDDTARILREFLSDARSGIHQTERRDS</sequence>
<feature type="domain" description="AB hydrolase-1" evidence="1">
    <location>
        <begin position="26"/>
        <end position="273"/>
    </location>
</feature>
<dbReference type="InterPro" id="IPR000073">
    <property type="entry name" value="AB_hydrolase_1"/>
</dbReference>
<organism evidence="2">
    <name type="scientific">Pseudomonas aeruginosa</name>
    <dbReference type="NCBI Taxonomy" id="287"/>
    <lineage>
        <taxon>Bacteria</taxon>
        <taxon>Pseudomonadati</taxon>
        <taxon>Pseudomonadota</taxon>
        <taxon>Gammaproteobacteria</taxon>
        <taxon>Pseudomonadales</taxon>
        <taxon>Pseudomonadaceae</taxon>
        <taxon>Pseudomonas</taxon>
    </lineage>
</organism>
<accession>A0A5A4LHT2</accession>
<dbReference type="InterPro" id="IPR000639">
    <property type="entry name" value="Epox_hydrolase-like"/>
</dbReference>
<evidence type="ECO:0000313" key="2">
    <source>
        <dbReference type="EMBL" id="AXK69508.1"/>
    </source>
</evidence>
<dbReference type="SUPFAM" id="SSF53474">
    <property type="entry name" value="alpha/beta-Hydrolases"/>
    <property type="match status" value="1"/>
</dbReference>
<dbReference type="PANTHER" id="PTHR43798">
    <property type="entry name" value="MONOACYLGLYCEROL LIPASE"/>
    <property type="match status" value="1"/>
</dbReference>
<dbReference type="PANTHER" id="PTHR43798:SF33">
    <property type="entry name" value="HYDROLASE, PUTATIVE (AFU_ORTHOLOGUE AFUA_2G14860)-RELATED"/>
    <property type="match status" value="1"/>
</dbReference>
<dbReference type="Gene3D" id="3.40.50.1820">
    <property type="entry name" value="alpha/beta hydrolase"/>
    <property type="match status" value="1"/>
</dbReference>
<dbReference type="InterPro" id="IPR050266">
    <property type="entry name" value="AB_hydrolase_sf"/>
</dbReference>
<dbReference type="EMBL" id="MF459008">
    <property type="protein sequence ID" value="AXK69508.1"/>
    <property type="molecule type" value="Genomic_DNA"/>
</dbReference>
<proteinExistence type="predicted"/>
<dbReference type="GO" id="GO:0047372">
    <property type="term" value="F:monoacylglycerol lipase activity"/>
    <property type="evidence" value="ECO:0007669"/>
    <property type="project" value="TreeGrafter"/>
</dbReference>
<dbReference type="GO" id="GO:0046464">
    <property type="term" value="P:acylglycerol catabolic process"/>
    <property type="evidence" value="ECO:0007669"/>
    <property type="project" value="TreeGrafter"/>
</dbReference>
<reference evidence="2" key="1">
    <citation type="submission" date="2017-07" db="EMBL/GenBank/DDBJ databases">
        <title>Construction of Green Fluorescent Protein based whole cell biosensor for Perfluorooctanoic acid (PFOA) and Perfluorooctane sulfonates (PFOS).</title>
        <authorList>
            <person name="Sunantha G."/>
            <person name="Vasudevan N."/>
        </authorList>
    </citation>
    <scope>NUCLEOTIDE SEQUENCE</scope>
    <source>
        <strain evidence="2">Fax</strain>
    </source>
</reference>